<evidence type="ECO:0000256" key="8">
    <source>
        <dbReference type="PIRSR" id="PIRSR611778-50"/>
    </source>
</evidence>
<keyword evidence="4" id="KW-0479">Metal-binding</keyword>
<dbReference type="Gene3D" id="3.20.20.140">
    <property type="entry name" value="Metal-dependent hydrolases"/>
    <property type="match status" value="1"/>
</dbReference>
<dbReference type="AlphaFoldDB" id="A0A8G2BIF2"/>
<dbReference type="OrthoDB" id="9775759at2"/>
<reference evidence="10 11" key="1">
    <citation type="submission" date="2016-10" db="EMBL/GenBank/DDBJ databases">
        <authorList>
            <person name="Varghese N."/>
            <person name="Submissions S."/>
        </authorList>
    </citation>
    <scope>NUCLEOTIDE SEQUENCE [LARGE SCALE GENOMIC DNA]</scope>
    <source>
        <strain evidence="10 11">DSM 18839</strain>
    </source>
</reference>
<feature type="domain" description="Amidohydrolase-related" evidence="9">
    <location>
        <begin position="52"/>
        <end position="443"/>
    </location>
</feature>
<evidence type="ECO:0000256" key="7">
    <source>
        <dbReference type="ARBA" id="ARBA00068457"/>
    </source>
</evidence>
<name>A0A8G2BIF2_9PROT</name>
<dbReference type="GO" id="GO:0005829">
    <property type="term" value="C:cytosol"/>
    <property type="evidence" value="ECO:0007669"/>
    <property type="project" value="TreeGrafter"/>
</dbReference>
<dbReference type="SUPFAM" id="SSF51338">
    <property type="entry name" value="Composite domain of metallo-dependent hydrolases"/>
    <property type="match status" value="2"/>
</dbReference>
<dbReference type="NCBIfam" id="NF009941">
    <property type="entry name" value="PRK13404.1"/>
    <property type="match status" value="1"/>
</dbReference>
<organism evidence="10 11">
    <name type="scientific">Thalassobaculum litoreum DSM 18839</name>
    <dbReference type="NCBI Taxonomy" id="1123362"/>
    <lineage>
        <taxon>Bacteria</taxon>
        <taxon>Pseudomonadati</taxon>
        <taxon>Pseudomonadota</taxon>
        <taxon>Alphaproteobacteria</taxon>
        <taxon>Rhodospirillales</taxon>
        <taxon>Thalassobaculaceae</taxon>
        <taxon>Thalassobaculum</taxon>
    </lineage>
</organism>
<gene>
    <name evidence="10" type="ORF">SAMN05660686_02667</name>
</gene>
<dbReference type="InterPro" id="IPR011059">
    <property type="entry name" value="Metal-dep_hydrolase_composite"/>
</dbReference>
<dbReference type="Pfam" id="PF01979">
    <property type="entry name" value="Amidohydro_1"/>
    <property type="match status" value="1"/>
</dbReference>
<evidence type="ECO:0000256" key="5">
    <source>
        <dbReference type="ARBA" id="ARBA00022801"/>
    </source>
</evidence>
<comment type="PTM">
    <text evidence="8">Carbamylation allows a single lysine to coordinate two divalent metal cations.</text>
</comment>
<dbReference type="Gene3D" id="2.30.40.10">
    <property type="entry name" value="Urease, subunit C, domain 1"/>
    <property type="match status" value="1"/>
</dbReference>
<dbReference type="PANTHER" id="PTHR11647">
    <property type="entry name" value="HYDRANTOINASE/DIHYDROPYRIMIDINASE FAMILY MEMBER"/>
    <property type="match status" value="1"/>
</dbReference>
<accession>A0A8G2BIF2</accession>
<proteinExistence type="inferred from homology"/>
<evidence type="ECO:0000259" key="9">
    <source>
        <dbReference type="Pfam" id="PF01979"/>
    </source>
</evidence>
<evidence type="ECO:0000313" key="11">
    <source>
        <dbReference type="Proteomes" id="UP000198615"/>
    </source>
</evidence>
<dbReference type="RefSeq" id="WP_093150950.1">
    <property type="nucleotide sequence ID" value="NZ_FNBW01000007.1"/>
</dbReference>
<comment type="cofactor">
    <cofactor evidence="1">
        <name>Zn(2+)</name>
        <dbReference type="ChEBI" id="CHEBI:29105"/>
    </cofactor>
</comment>
<dbReference type="GO" id="GO:0046872">
    <property type="term" value="F:metal ion binding"/>
    <property type="evidence" value="ECO:0007669"/>
    <property type="project" value="UniProtKB-KW"/>
</dbReference>
<protein>
    <recommendedName>
        <fullName evidence="7">D-hydantoinase</fullName>
    </recommendedName>
</protein>
<dbReference type="NCBIfam" id="TIGR02033">
    <property type="entry name" value="D-hydantoinase"/>
    <property type="match status" value="1"/>
</dbReference>
<dbReference type="InterPro" id="IPR032466">
    <property type="entry name" value="Metal_Hydrolase"/>
</dbReference>
<comment type="function">
    <text evidence="6">Catalyzes the stereospecific hydrolysis of the cyclic amide bond of D-hydantoin derivatives.</text>
</comment>
<dbReference type="InterPro" id="IPR006680">
    <property type="entry name" value="Amidohydro-rel"/>
</dbReference>
<keyword evidence="11" id="KW-1185">Reference proteome</keyword>
<dbReference type="PANTHER" id="PTHR11647:SF1">
    <property type="entry name" value="COLLAPSIN RESPONSE MEDIATOR PROTEIN"/>
    <property type="match status" value="1"/>
</dbReference>
<dbReference type="InterPro" id="IPR050378">
    <property type="entry name" value="Metallo-dep_Hydrolases_sf"/>
</dbReference>
<evidence type="ECO:0000256" key="1">
    <source>
        <dbReference type="ARBA" id="ARBA00001947"/>
    </source>
</evidence>
<dbReference type="GO" id="GO:0016812">
    <property type="term" value="F:hydrolase activity, acting on carbon-nitrogen (but not peptide) bonds, in cyclic amides"/>
    <property type="evidence" value="ECO:0007669"/>
    <property type="project" value="TreeGrafter"/>
</dbReference>
<evidence type="ECO:0000256" key="6">
    <source>
        <dbReference type="ARBA" id="ARBA00055040"/>
    </source>
</evidence>
<sequence>MSEYDVIIKGGTVVNAADTQQADIGIKDGRIVALAEKLSGSAARTIDAAGRYVLPGGIDSHCHIQQPSSGGGQNAETWESGTRSAACGGTTTVIAFAAQEKGKGVKHMVADYHEKAKQACIDYSFHIILNDPSDEVMETEIPELIESGHRSLKLFMTYPKNRVDDKQILRIFETARRHQALVCVHAENHDAIMYMTEKLVGNGFGNTKYHAWCKPPLVEREACQRIIMLSELMDLPIQIFHVTCEEAAEEIRRAQARGVKVFAETCPQYFVLTADDLDGDQRQGARVLCSPAPRSVADQQALWNHVRMGTIGNVTSDHAPYNIDAPDGKFWAGDNAPFSQIANGVPGLETRMPITFSEGVAKGRIDLQTFVALTSTNSAKLFGLYPKKGRIGIGADADIVIWDAEKKQTVTQDMLHHDTDYTPYEGMEVTGWPAVTLSRGKVVWNDGEVGCEAGWGQFLARAPYDYIKPSGKFPTPFNPITGKIEAGKTEG</sequence>
<evidence type="ECO:0000313" key="10">
    <source>
        <dbReference type="EMBL" id="SDF88054.1"/>
    </source>
</evidence>
<dbReference type="SUPFAM" id="SSF51556">
    <property type="entry name" value="Metallo-dependent hydrolases"/>
    <property type="match status" value="1"/>
</dbReference>
<dbReference type="CDD" id="cd01314">
    <property type="entry name" value="D-HYD"/>
    <property type="match status" value="1"/>
</dbReference>
<keyword evidence="5" id="KW-0378">Hydrolase</keyword>
<dbReference type="Proteomes" id="UP000198615">
    <property type="component" value="Unassembled WGS sequence"/>
</dbReference>
<evidence type="ECO:0000256" key="2">
    <source>
        <dbReference type="ARBA" id="ARBA00008829"/>
    </source>
</evidence>
<feature type="modified residue" description="N6-carboxylysine" evidence="8">
    <location>
        <position position="153"/>
    </location>
</feature>
<comment type="similarity">
    <text evidence="2">Belongs to the metallo-dependent hydrolases superfamily. Hydantoinase/dihydropyrimidinase family.</text>
</comment>
<dbReference type="FunFam" id="3.20.20.140:FF:000217">
    <property type="entry name" value="Dihydropyrimidinase-related protein 1"/>
    <property type="match status" value="1"/>
</dbReference>
<dbReference type="InterPro" id="IPR011778">
    <property type="entry name" value="Hydantoinase/dihydroPyrase"/>
</dbReference>
<evidence type="ECO:0000256" key="4">
    <source>
        <dbReference type="ARBA" id="ARBA00022723"/>
    </source>
</evidence>
<keyword evidence="3" id="KW-0597">Phosphoprotein</keyword>
<dbReference type="EMBL" id="FNBW01000007">
    <property type="protein sequence ID" value="SDF88054.1"/>
    <property type="molecule type" value="Genomic_DNA"/>
</dbReference>
<evidence type="ECO:0000256" key="3">
    <source>
        <dbReference type="ARBA" id="ARBA00022553"/>
    </source>
</evidence>
<comment type="caution">
    <text evidence="10">The sequence shown here is derived from an EMBL/GenBank/DDBJ whole genome shotgun (WGS) entry which is preliminary data.</text>
</comment>